<comment type="cofactor">
    <cofactor evidence="1">
        <name>Mn(2+)</name>
        <dbReference type="ChEBI" id="CHEBI:29035"/>
    </cofactor>
</comment>
<dbReference type="GO" id="GO:0071555">
    <property type="term" value="P:cell wall organization"/>
    <property type="evidence" value="ECO:0007669"/>
    <property type="project" value="UniProtKB-KW"/>
</dbReference>
<feature type="binding site" evidence="16">
    <location>
        <position position="314"/>
    </location>
    <ligand>
        <name>Mg(2+)</name>
        <dbReference type="ChEBI" id="CHEBI:18420"/>
        <label>2</label>
    </ligand>
</feature>
<evidence type="ECO:0000256" key="12">
    <source>
        <dbReference type="ARBA" id="ARBA00047614"/>
    </source>
</evidence>
<evidence type="ECO:0000256" key="4">
    <source>
        <dbReference type="ARBA" id="ARBA00022723"/>
    </source>
</evidence>
<keyword evidence="7 16" id="KW-0460">Magnesium</keyword>
<dbReference type="Proteomes" id="UP000778951">
    <property type="component" value="Unassembled WGS sequence"/>
</dbReference>
<comment type="catalytic activity">
    <reaction evidence="12 13">
        <text>2 D-alanine + ATP = D-alanyl-D-alanine + ADP + phosphate + H(+)</text>
        <dbReference type="Rhea" id="RHEA:11224"/>
        <dbReference type="ChEBI" id="CHEBI:15378"/>
        <dbReference type="ChEBI" id="CHEBI:30616"/>
        <dbReference type="ChEBI" id="CHEBI:43474"/>
        <dbReference type="ChEBI" id="CHEBI:57416"/>
        <dbReference type="ChEBI" id="CHEBI:57822"/>
        <dbReference type="ChEBI" id="CHEBI:456216"/>
        <dbReference type="EC" id="6.3.2.4"/>
    </reaction>
</comment>
<evidence type="ECO:0000313" key="20">
    <source>
        <dbReference type="Proteomes" id="UP000778951"/>
    </source>
</evidence>
<keyword evidence="6 17" id="KW-0067">ATP-binding</keyword>
<keyword evidence="10 16" id="KW-0464">Manganese</keyword>
<keyword evidence="11 13" id="KW-0961">Cell wall biogenesis/degradation</keyword>
<dbReference type="PANTHER" id="PTHR23132">
    <property type="entry name" value="D-ALANINE--D-ALANINE LIGASE"/>
    <property type="match status" value="1"/>
</dbReference>
<dbReference type="NCBIfam" id="NF002528">
    <property type="entry name" value="PRK01966.1-4"/>
    <property type="match status" value="1"/>
</dbReference>
<evidence type="ECO:0000313" key="19">
    <source>
        <dbReference type="EMBL" id="NIZ69262.1"/>
    </source>
</evidence>
<evidence type="ECO:0000256" key="6">
    <source>
        <dbReference type="ARBA" id="ARBA00022840"/>
    </source>
</evidence>
<feature type="binding site" evidence="15">
    <location>
        <begin position="311"/>
        <end position="312"/>
    </location>
    <ligand>
        <name>ATP</name>
        <dbReference type="ChEBI" id="CHEBI:30616"/>
    </ligand>
</feature>
<dbReference type="GO" id="GO:0005524">
    <property type="term" value="F:ATP binding"/>
    <property type="evidence" value="ECO:0007669"/>
    <property type="project" value="UniProtKB-UniRule"/>
</dbReference>
<keyword evidence="8 13" id="KW-0133">Cell shape</keyword>
<evidence type="ECO:0000256" key="5">
    <source>
        <dbReference type="ARBA" id="ARBA00022741"/>
    </source>
</evidence>
<feature type="binding site" evidence="16">
    <location>
        <position position="312"/>
    </location>
    <ligand>
        <name>Mg(2+)</name>
        <dbReference type="ChEBI" id="CHEBI:18420"/>
        <label>1</label>
    </ligand>
</feature>
<dbReference type="InterPro" id="IPR016185">
    <property type="entry name" value="PreATP-grasp_dom_sf"/>
</dbReference>
<protein>
    <recommendedName>
        <fullName evidence="13">D-alanine--D-alanine ligase</fullName>
        <ecNumber evidence="13">6.3.2.4</ecNumber>
    </recommendedName>
    <alternativeName>
        <fullName evidence="13">D-Ala-D-Ala ligase</fullName>
    </alternativeName>
    <alternativeName>
        <fullName evidence="13">D-alanylalanine synthetase</fullName>
    </alternativeName>
</protein>
<dbReference type="GO" id="GO:0046872">
    <property type="term" value="F:metal ion binding"/>
    <property type="evidence" value="ECO:0007669"/>
    <property type="project" value="UniProtKB-KW"/>
</dbReference>
<feature type="binding site" evidence="16">
    <location>
        <position position="298"/>
    </location>
    <ligand>
        <name>Mg(2+)</name>
        <dbReference type="ChEBI" id="CHEBI:18420"/>
        <label>1</label>
    </ligand>
</feature>
<dbReference type="AlphaFoldDB" id="A0A968KWI4"/>
<dbReference type="InterPro" id="IPR013815">
    <property type="entry name" value="ATP_grasp_subdomain_1"/>
</dbReference>
<dbReference type="SUPFAM" id="SSF52440">
    <property type="entry name" value="PreATP-grasp domain"/>
    <property type="match status" value="1"/>
</dbReference>
<organism evidence="19 20">
    <name type="scientific">Entomospira culicis</name>
    <dbReference type="NCBI Taxonomy" id="2719989"/>
    <lineage>
        <taxon>Bacteria</taxon>
        <taxon>Pseudomonadati</taxon>
        <taxon>Spirochaetota</taxon>
        <taxon>Spirochaetia</taxon>
        <taxon>Spirochaetales</taxon>
        <taxon>Spirochaetaceae</taxon>
        <taxon>Entomospira</taxon>
    </lineage>
</organism>
<evidence type="ECO:0000256" key="15">
    <source>
        <dbReference type="PIRSR" id="PIRSR039102-2"/>
    </source>
</evidence>
<dbReference type="InterPro" id="IPR011761">
    <property type="entry name" value="ATP-grasp"/>
</dbReference>
<feature type="domain" description="ATP-grasp" evidence="18">
    <location>
        <begin position="139"/>
        <end position="345"/>
    </location>
</feature>
<evidence type="ECO:0000256" key="7">
    <source>
        <dbReference type="ARBA" id="ARBA00022842"/>
    </source>
</evidence>
<dbReference type="Pfam" id="PF07478">
    <property type="entry name" value="Dala_Dala_lig_C"/>
    <property type="match status" value="1"/>
</dbReference>
<keyword evidence="20" id="KW-1185">Reference proteome</keyword>
<dbReference type="Gene3D" id="3.30.1490.20">
    <property type="entry name" value="ATP-grasp fold, A domain"/>
    <property type="match status" value="1"/>
</dbReference>
<dbReference type="GO" id="GO:0008716">
    <property type="term" value="F:D-alanine-D-alanine ligase activity"/>
    <property type="evidence" value="ECO:0007669"/>
    <property type="project" value="UniProtKB-UniRule"/>
</dbReference>
<keyword evidence="9 13" id="KW-0573">Peptidoglycan synthesis</keyword>
<dbReference type="EC" id="6.3.2.4" evidence="13"/>
<dbReference type="InterPro" id="IPR011095">
    <property type="entry name" value="Dala_Dala_lig_C"/>
</dbReference>
<evidence type="ECO:0000256" key="9">
    <source>
        <dbReference type="ARBA" id="ARBA00022984"/>
    </source>
</evidence>
<comment type="caution">
    <text evidence="19">The sequence shown here is derived from an EMBL/GenBank/DDBJ whole genome shotgun (WGS) entry which is preliminary data.</text>
</comment>
<feature type="binding site" evidence="15">
    <location>
        <begin position="178"/>
        <end position="180"/>
    </location>
    <ligand>
        <name>ATP</name>
        <dbReference type="ChEBI" id="CHEBI:30616"/>
    </ligand>
</feature>
<evidence type="ECO:0000256" key="14">
    <source>
        <dbReference type="PIRSR" id="PIRSR039102-1"/>
    </source>
</evidence>
<evidence type="ECO:0000256" key="10">
    <source>
        <dbReference type="ARBA" id="ARBA00023211"/>
    </source>
</evidence>
<comment type="similarity">
    <text evidence="2 13">Belongs to the D-alanine--D-alanine ligase family.</text>
</comment>
<dbReference type="InterPro" id="IPR011127">
    <property type="entry name" value="Dala_Dala_lig_N"/>
</dbReference>
<evidence type="ECO:0000259" key="18">
    <source>
        <dbReference type="PROSITE" id="PS50975"/>
    </source>
</evidence>
<keyword evidence="13" id="KW-0963">Cytoplasm</keyword>
<dbReference type="GO" id="GO:0008360">
    <property type="term" value="P:regulation of cell shape"/>
    <property type="evidence" value="ECO:0007669"/>
    <property type="project" value="UniProtKB-KW"/>
</dbReference>
<accession>A0A968KWI4</accession>
<gene>
    <name evidence="13" type="primary">ddl</name>
    <name evidence="19" type="ORF">HCT48_03415</name>
</gene>
<feature type="binding site" evidence="15">
    <location>
        <begin position="216"/>
        <end position="223"/>
    </location>
    <ligand>
        <name>ATP</name>
        <dbReference type="ChEBI" id="CHEBI:30616"/>
    </ligand>
</feature>
<comment type="subcellular location">
    <subcellularLocation>
        <location evidence="13">Cytoplasm</location>
    </subcellularLocation>
</comment>
<feature type="binding site" evidence="15">
    <location>
        <position position="135"/>
    </location>
    <ligand>
        <name>ATP</name>
        <dbReference type="ChEBI" id="CHEBI:30616"/>
    </ligand>
</feature>
<feature type="binding site" evidence="15">
    <location>
        <begin position="186"/>
        <end position="187"/>
    </location>
    <ligand>
        <name>ATP</name>
        <dbReference type="ChEBI" id="CHEBI:30616"/>
    </ligand>
</feature>
<evidence type="ECO:0000256" key="11">
    <source>
        <dbReference type="ARBA" id="ARBA00023316"/>
    </source>
</evidence>
<evidence type="ECO:0000256" key="8">
    <source>
        <dbReference type="ARBA" id="ARBA00022960"/>
    </source>
</evidence>
<dbReference type="PANTHER" id="PTHR23132:SF25">
    <property type="entry name" value="D-ALANINE--D-ALANINE LIGASE A"/>
    <property type="match status" value="1"/>
</dbReference>
<evidence type="ECO:0000256" key="17">
    <source>
        <dbReference type="PROSITE-ProRule" id="PRU00409"/>
    </source>
</evidence>
<dbReference type="Gene3D" id="3.40.50.20">
    <property type="match status" value="1"/>
</dbReference>
<dbReference type="PROSITE" id="PS00844">
    <property type="entry name" value="DALA_DALA_LIGASE_2"/>
    <property type="match status" value="1"/>
</dbReference>
<feature type="active site" evidence="14">
    <location>
        <position position="323"/>
    </location>
</feature>
<evidence type="ECO:0000256" key="16">
    <source>
        <dbReference type="PIRSR" id="PIRSR039102-3"/>
    </source>
</evidence>
<dbReference type="RefSeq" id="WP_167695356.1">
    <property type="nucleotide sequence ID" value="NZ_CP118181.1"/>
</dbReference>
<evidence type="ECO:0000256" key="1">
    <source>
        <dbReference type="ARBA" id="ARBA00001936"/>
    </source>
</evidence>
<name>A0A968KWI4_9SPIO</name>
<feature type="active site" evidence="14">
    <location>
        <position position="18"/>
    </location>
</feature>
<dbReference type="EMBL" id="JAATLM010000001">
    <property type="protein sequence ID" value="NIZ69262.1"/>
    <property type="molecule type" value="Genomic_DNA"/>
</dbReference>
<dbReference type="GO" id="GO:0005829">
    <property type="term" value="C:cytosol"/>
    <property type="evidence" value="ECO:0007669"/>
    <property type="project" value="TreeGrafter"/>
</dbReference>
<keyword evidence="3 13" id="KW-0436">Ligase</keyword>
<dbReference type="Gene3D" id="3.30.470.20">
    <property type="entry name" value="ATP-grasp fold, B domain"/>
    <property type="match status" value="1"/>
</dbReference>
<dbReference type="FunFam" id="3.30.470.20:FF:000008">
    <property type="entry name" value="D-alanine--D-alanine ligase"/>
    <property type="match status" value="1"/>
</dbReference>
<dbReference type="SUPFAM" id="SSF56059">
    <property type="entry name" value="Glutathione synthetase ATP-binding domain-like"/>
    <property type="match status" value="1"/>
</dbReference>
<dbReference type="HAMAP" id="MF_00047">
    <property type="entry name" value="Dala_Dala_lig"/>
    <property type="match status" value="1"/>
</dbReference>
<evidence type="ECO:0000256" key="2">
    <source>
        <dbReference type="ARBA" id="ARBA00010871"/>
    </source>
</evidence>
<proteinExistence type="inferred from homology"/>
<comment type="function">
    <text evidence="13">Cell wall formation.</text>
</comment>
<reference evidence="19" key="1">
    <citation type="submission" date="2020-03" db="EMBL/GenBank/DDBJ databases">
        <title>Spirochaetal bacteria isolated from arthropods constitute a novel genus Entomospira genus novum within the order Spirochaetales.</title>
        <authorList>
            <person name="Grana-Miraglia L."/>
            <person name="Sikutova S."/>
            <person name="Fingerle V."/>
            <person name="Sing A."/>
            <person name="Castillo-Ramirez S."/>
            <person name="Margos G."/>
            <person name="Rudolf I."/>
        </authorList>
    </citation>
    <scope>NUCLEOTIDE SEQUENCE</scope>
    <source>
        <strain evidence="19">BR149</strain>
    </source>
</reference>
<evidence type="ECO:0000256" key="3">
    <source>
        <dbReference type="ARBA" id="ARBA00022598"/>
    </source>
</evidence>
<dbReference type="PIRSF" id="PIRSF039102">
    <property type="entry name" value="Ddl/VanB"/>
    <property type="match status" value="1"/>
</dbReference>
<dbReference type="NCBIfam" id="TIGR01205">
    <property type="entry name" value="D_ala_D_alaTIGR"/>
    <property type="match status" value="1"/>
</dbReference>
<feature type="active site" evidence="14">
    <location>
        <position position="186"/>
    </location>
</feature>
<dbReference type="Pfam" id="PF01820">
    <property type="entry name" value="Dala_Dala_lig_N"/>
    <property type="match status" value="1"/>
</dbReference>
<dbReference type="InterPro" id="IPR005905">
    <property type="entry name" value="D_ala_D_ala"/>
</dbReference>
<keyword evidence="4 16" id="KW-0479">Metal-binding</keyword>
<dbReference type="PROSITE" id="PS50975">
    <property type="entry name" value="ATP_GRASP"/>
    <property type="match status" value="1"/>
</dbReference>
<dbReference type="PROSITE" id="PS00843">
    <property type="entry name" value="DALA_DALA_LIGASE_1"/>
    <property type="match status" value="1"/>
</dbReference>
<sequence>MNLTNLHIAIVAGSTSSEHDVSLTSATNIYRALKEITPNLYPLYLDKTNQWMLLDATLEAPYQDISRAKPILLQKEDMRLDILSKKQQKIGQIDLFFPALHGKFGEDGAIQGYFELLGISYVGADVTASALAMDKEFTKIILADAGIPVLPHLVINKRDNEYPSFSDACKELSRDILFVKPARAGSSVGISKVQDQMQWEEALTLALLHDDKILIEPALAVREVEIGILDDGEQVHASIAGEIAYEKGFYDYEQKYSAESQVQLHIPALIHETILAEFQQLAIKAHQKLGIKGLSRVDFFLTKDSNEIFLNEINTLPGFTDKSMYPLLWQSMGLSQSHLLKKLIESSLKS</sequence>
<comment type="pathway">
    <text evidence="13">Cell wall biogenesis; peptidoglycan biosynthesis.</text>
</comment>
<dbReference type="GO" id="GO:0009252">
    <property type="term" value="P:peptidoglycan biosynthetic process"/>
    <property type="evidence" value="ECO:0007669"/>
    <property type="project" value="UniProtKB-UniRule"/>
</dbReference>
<dbReference type="InterPro" id="IPR000291">
    <property type="entry name" value="D-Ala_lig_Van_CS"/>
</dbReference>
<feature type="binding site" evidence="16">
    <location>
        <position position="312"/>
    </location>
    <ligand>
        <name>Mg(2+)</name>
        <dbReference type="ChEBI" id="CHEBI:18420"/>
        <label>2</label>
    </ligand>
</feature>
<comment type="cofactor">
    <cofactor evidence="16">
        <name>Mg(2+)</name>
        <dbReference type="ChEBI" id="CHEBI:18420"/>
    </cofactor>
    <cofactor evidence="16">
        <name>Mn(2+)</name>
        <dbReference type="ChEBI" id="CHEBI:29035"/>
    </cofactor>
    <text evidence="16">Binds 2 magnesium or manganese ions per subunit.</text>
</comment>
<evidence type="ECO:0000256" key="13">
    <source>
        <dbReference type="HAMAP-Rule" id="MF_00047"/>
    </source>
</evidence>
<keyword evidence="5 15" id="KW-0547">Nucleotide-binding</keyword>